<dbReference type="Proteomes" id="UP000244962">
    <property type="component" value="Unassembled WGS sequence"/>
</dbReference>
<evidence type="ECO:0000313" key="2">
    <source>
        <dbReference type="Proteomes" id="UP000244962"/>
    </source>
</evidence>
<reference evidence="2" key="1">
    <citation type="submission" date="2018-04" db="EMBL/GenBank/DDBJ databases">
        <authorList>
            <person name="Liu S."/>
            <person name="Wang Z."/>
            <person name="Li J."/>
        </authorList>
    </citation>
    <scope>NUCLEOTIDE SEQUENCE [LARGE SCALE GENOMIC DNA]</scope>
    <source>
        <strain evidence="2">622</strain>
    </source>
</reference>
<dbReference type="OrthoDB" id="7210869at2"/>
<name>A0A2U1TCL7_9MICO</name>
<gene>
    <name evidence="1" type="ORF">DF223_11250</name>
</gene>
<evidence type="ECO:0000313" key="1">
    <source>
        <dbReference type="EMBL" id="PWC06523.1"/>
    </source>
</evidence>
<accession>A0A2U1TCL7</accession>
<dbReference type="AlphaFoldDB" id="A0A2U1TCL7"/>
<dbReference type="KEGG" id="myl:C3E77_12850"/>
<organism evidence="1 2">
    <name type="scientific">Mycetocola zhujimingii</name>
    <dbReference type="NCBI Taxonomy" id="2079792"/>
    <lineage>
        <taxon>Bacteria</taxon>
        <taxon>Bacillati</taxon>
        <taxon>Actinomycetota</taxon>
        <taxon>Actinomycetes</taxon>
        <taxon>Micrococcales</taxon>
        <taxon>Microbacteriaceae</taxon>
        <taxon>Mycetocola</taxon>
    </lineage>
</organism>
<proteinExistence type="predicted"/>
<dbReference type="EMBL" id="QEFB01000013">
    <property type="protein sequence ID" value="PWC06523.1"/>
    <property type="molecule type" value="Genomic_DNA"/>
</dbReference>
<dbReference type="SUPFAM" id="SSF54909">
    <property type="entry name" value="Dimeric alpha+beta barrel"/>
    <property type="match status" value="1"/>
</dbReference>
<sequence length="97" mass="11317">MRSWRGWIRPEDRENYTEYLEKTGLSEYRSTPGNLGAIAAFRDLPDGRCEVRTLSWWESREHIVAFAGSDIAVAVFYPEDDRYLIDRESSVEHFDVG</sequence>
<dbReference type="InterPro" id="IPR011008">
    <property type="entry name" value="Dimeric_a/b-barrel"/>
</dbReference>
<protein>
    <recommendedName>
        <fullName evidence="3">ABM domain-containing protein</fullName>
    </recommendedName>
</protein>
<comment type="caution">
    <text evidence="1">The sequence shown here is derived from an EMBL/GenBank/DDBJ whole genome shotgun (WGS) entry which is preliminary data.</text>
</comment>
<evidence type="ECO:0008006" key="3">
    <source>
        <dbReference type="Google" id="ProtNLM"/>
    </source>
</evidence>
<keyword evidence="2" id="KW-1185">Reference proteome</keyword>